<comment type="caution">
    <text evidence="1">The sequence shown here is derived from an EMBL/GenBank/DDBJ whole genome shotgun (WGS) entry which is preliminary data.</text>
</comment>
<name>A0A8H7EGK6_9PLEO</name>
<dbReference type="GeneID" id="62202807"/>
<keyword evidence="2" id="KW-1185">Reference proteome</keyword>
<dbReference type="RefSeq" id="XP_038787901.1">
    <property type="nucleotide sequence ID" value="XM_038929629.1"/>
</dbReference>
<sequence length="68" mass="7364">MASDGCGALARPLSAPYCPTWFMLVTSVFHGNIATPAFHSTVAEPVLDINVNTLLWHVAVFDYLGISR</sequence>
<organism evidence="1 2">
    <name type="scientific">Alternaria burnsii</name>
    <dbReference type="NCBI Taxonomy" id="1187904"/>
    <lineage>
        <taxon>Eukaryota</taxon>
        <taxon>Fungi</taxon>
        <taxon>Dikarya</taxon>
        <taxon>Ascomycota</taxon>
        <taxon>Pezizomycotina</taxon>
        <taxon>Dothideomycetes</taxon>
        <taxon>Pleosporomycetidae</taxon>
        <taxon>Pleosporales</taxon>
        <taxon>Pleosporineae</taxon>
        <taxon>Pleosporaceae</taxon>
        <taxon>Alternaria</taxon>
        <taxon>Alternaria sect. Alternaria</taxon>
    </lineage>
</organism>
<evidence type="ECO:0000313" key="1">
    <source>
        <dbReference type="EMBL" id="KAF7677723.1"/>
    </source>
</evidence>
<dbReference type="Proteomes" id="UP000596902">
    <property type="component" value="Unassembled WGS sequence"/>
</dbReference>
<proteinExistence type="predicted"/>
<reference evidence="1" key="2">
    <citation type="submission" date="2020-08" db="EMBL/GenBank/DDBJ databases">
        <title>Draft Genome Sequence of Cumin Blight Pathogen Alternaria burnsii.</title>
        <authorList>
            <person name="Feng Z."/>
        </authorList>
    </citation>
    <scope>NUCLEOTIDE SEQUENCE</scope>
    <source>
        <strain evidence="1">CBS107.38</strain>
    </source>
</reference>
<dbReference type="AlphaFoldDB" id="A0A8H7EGK6"/>
<protein>
    <submittedName>
        <fullName evidence="1">Uncharacterized protein</fullName>
    </submittedName>
</protein>
<reference evidence="1" key="1">
    <citation type="submission" date="2020-01" db="EMBL/GenBank/DDBJ databases">
        <authorList>
            <person name="Feng Z.H.Z."/>
        </authorList>
    </citation>
    <scope>NUCLEOTIDE SEQUENCE</scope>
    <source>
        <strain evidence="1">CBS107.38</strain>
    </source>
</reference>
<accession>A0A8H7EGK6</accession>
<gene>
    <name evidence="1" type="ORF">GT037_004582</name>
</gene>
<evidence type="ECO:0000313" key="2">
    <source>
        <dbReference type="Proteomes" id="UP000596902"/>
    </source>
</evidence>
<dbReference type="EMBL" id="JAAABM010000005">
    <property type="protein sequence ID" value="KAF7677723.1"/>
    <property type="molecule type" value="Genomic_DNA"/>
</dbReference>